<dbReference type="PROSITE" id="PS50089">
    <property type="entry name" value="ZF_RING_2"/>
    <property type="match status" value="1"/>
</dbReference>
<name>A0A4S4E0L3_CAMSN</name>
<keyword evidence="19" id="KW-1185">Reference proteome</keyword>
<dbReference type="STRING" id="542762.A0A4S4E0L3"/>
<dbReference type="PANTHER" id="PTHR16047:SF7">
    <property type="entry name" value="E3 UBIQUITIN-PROTEIN LIGASE RFWD3"/>
    <property type="match status" value="1"/>
</dbReference>
<dbReference type="GO" id="GO:0005634">
    <property type="term" value="C:nucleus"/>
    <property type="evidence" value="ECO:0007669"/>
    <property type="project" value="InterPro"/>
</dbReference>
<dbReference type="EC" id="2.3.2.27" evidence="5"/>
<dbReference type="InterPro" id="IPR001841">
    <property type="entry name" value="Znf_RING"/>
</dbReference>
<keyword evidence="9" id="KW-0677">Repeat</keyword>
<evidence type="ECO:0000256" key="10">
    <source>
        <dbReference type="ARBA" id="ARBA00022763"/>
    </source>
</evidence>
<proteinExistence type="predicted"/>
<evidence type="ECO:0000256" key="15">
    <source>
        <dbReference type="SAM" id="Coils"/>
    </source>
</evidence>
<dbReference type="GO" id="GO:0061630">
    <property type="term" value="F:ubiquitin protein ligase activity"/>
    <property type="evidence" value="ECO:0007669"/>
    <property type="project" value="UniProtKB-EC"/>
</dbReference>
<evidence type="ECO:0000256" key="3">
    <source>
        <dbReference type="ARBA" id="ARBA00004496"/>
    </source>
</evidence>
<evidence type="ECO:0000256" key="2">
    <source>
        <dbReference type="ARBA" id="ARBA00004322"/>
    </source>
</evidence>
<keyword evidence="14" id="KW-0479">Metal-binding</keyword>
<evidence type="ECO:0000256" key="6">
    <source>
        <dbReference type="ARBA" id="ARBA00022490"/>
    </source>
</evidence>
<keyword evidence="7" id="KW-0853">WD repeat</keyword>
<accession>A0A4S4E0L3</accession>
<comment type="caution">
    <text evidence="18">The sequence shown here is derived from an EMBL/GenBank/DDBJ whole genome shotgun (WGS) entry which is preliminary data.</text>
</comment>
<keyword evidence="12" id="KW-0234">DNA repair</keyword>
<evidence type="ECO:0000259" key="17">
    <source>
        <dbReference type="PROSITE" id="PS50089"/>
    </source>
</evidence>
<feature type="domain" description="RING-type" evidence="17">
    <location>
        <begin position="78"/>
        <end position="125"/>
    </location>
</feature>
<keyword evidence="15" id="KW-0175">Coiled coil</keyword>
<dbReference type="GO" id="GO:0005737">
    <property type="term" value="C:cytoplasm"/>
    <property type="evidence" value="ECO:0007669"/>
    <property type="project" value="UniProtKB-SubCell"/>
</dbReference>
<keyword evidence="8" id="KW-0808">Transferase</keyword>
<gene>
    <name evidence="18" type="ORF">TEA_015516</name>
</gene>
<evidence type="ECO:0000256" key="12">
    <source>
        <dbReference type="ARBA" id="ARBA00023204"/>
    </source>
</evidence>
<keyword evidence="11" id="KW-0833">Ubl conjugation pathway</keyword>
<dbReference type="CDD" id="cd16450">
    <property type="entry name" value="mRING-C3HGC3_RFWD3"/>
    <property type="match status" value="1"/>
</dbReference>
<dbReference type="InterPro" id="IPR056527">
    <property type="entry name" value="WD40_RFWD3"/>
</dbReference>
<dbReference type="SMART" id="SM00320">
    <property type="entry name" value="WD40"/>
    <property type="match status" value="3"/>
</dbReference>
<evidence type="ECO:0000256" key="5">
    <source>
        <dbReference type="ARBA" id="ARBA00012483"/>
    </source>
</evidence>
<sequence>MGRIRVSQTLPSAPDQPTPSDLPTAMLIDGEELHIGGIATVVNNEASPASSTNADTETEKKSCKKRDLSEYNLDGLSCPICMEPWKSQGDHQVCCLPCGHIYGMSCINRWIQHRGGYSAKCPQCNEKITLKDVRKLYASPVIVVDENSEKKVESLGAENKSLEAENRCLKTERANLLDIQDSLLKELRHLKENPTCMQNVALEYIRRKSHVSDTAEGVEEGKSDYNLDLNLDYTGLNFGTRIDGWGSFRCSFVLEHEMAVESARIFDMDCYYQTLIFARRISGMGGTHMLKKINLTDPNQNEDIKLPSNTKAVKDLHVSPCGRLVLLASMGKKLSIISMGCNKVVISYSLPGPAWSCSWDPNSSHYMYAGIQNGMLLVFDMRQTVHPVQSINGLSSRPIHTIHSFEHKPTLCHGASLLTASAIGPCVWNTSGAKERPFLLPELDYKGMCTSLAYSPSSDDIVATYCPKIQMSKETGSSQPHLPAVLGQEALSSQIHVKRVAGSFYQKLGSASTHVGNFFLAKSAIINVENCLPMFAYGDDVTCGLTLRDLPSLIVSHILKPHQHPIRDVKYTHSKGSSLLGCISDDKLQLFSAKFL</sequence>
<dbReference type="InterPro" id="IPR013083">
    <property type="entry name" value="Znf_RING/FYVE/PHD"/>
</dbReference>
<feature type="compositionally biased region" description="Polar residues" evidence="16">
    <location>
        <begin position="1"/>
        <end position="11"/>
    </location>
</feature>
<feature type="coiled-coil region" evidence="15">
    <location>
        <begin position="145"/>
        <end position="179"/>
    </location>
</feature>
<dbReference type="Gene3D" id="3.30.40.10">
    <property type="entry name" value="Zinc/RING finger domain, C3HC4 (zinc finger)"/>
    <property type="match status" value="1"/>
</dbReference>
<dbReference type="Proteomes" id="UP000306102">
    <property type="component" value="Unassembled WGS sequence"/>
</dbReference>
<evidence type="ECO:0000256" key="14">
    <source>
        <dbReference type="PROSITE-ProRule" id="PRU00175"/>
    </source>
</evidence>
<evidence type="ECO:0000256" key="4">
    <source>
        <dbReference type="ARBA" id="ARBA00004906"/>
    </source>
</evidence>
<evidence type="ECO:0000313" key="19">
    <source>
        <dbReference type="Proteomes" id="UP000306102"/>
    </source>
</evidence>
<dbReference type="SUPFAM" id="SSF57850">
    <property type="entry name" value="RING/U-box"/>
    <property type="match status" value="1"/>
</dbReference>
<evidence type="ECO:0000256" key="1">
    <source>
        <dbReference type="ARBA" id="ARBA00000900"/>
    </source>
</evidence>
<protein>
    <recommendedName>
        <fullName evidence="5">RING-type E3 ubiquitin transferase</fullName>
        <ecNumber evidence="5">2.3.2.27</ecNumber>
    </recommendedName>
</protein>
<evidence type="ECO:0000256" key="7">
    <source>
        <dbReference type="ARBA" id="ARBA00022574"/>
    </source>
</evidence>
<dbReference type="AlphaFoldDB" id="A0A4S4E0L3"/>
<dbReference type="InterPro" id="IPR037381">
    <property type="entry name" value="RFWD3"/>
</dbReference>
<keyword evidence="14" id="KW-0863">Zinc-finger</keyword>
<evidence type="ECO:0000256" key="8">
    <source>
        <dbReference type="ARBA" id="ARBA00022679"/>
    </source>
</evidence>
<comment type="catalytic activity">
    <reaction evidence="1">
        <text>S-ubiquitinyl-[E2 ubiquitin-conjugating enzyme]-L-cysteine + [acceptor protein]-L-lysine = [E2 ubiquitin-conjugating enzyme]-L-cysteine + N(6)-ubiquitinyl-[acceptor protein]-L-lysine.</text>
        <dbReference type="EC" id="2.3.2.27"/>
    </reaction>
</comment>
<dbReference type="Pfam" id="PF13639">
    <property type="entry name" value="zf-RING_2"/>
    <property type="match status" value="1"/>
</dbReference>
<keyword evidence="13" id="KW-0539">Nucleus</keyword>
<dbReference type="InterPro" id="IPR036322">
    <property type="entry name" value="WD40_repeat_dom_sf"/>
</dbReference>
<dbReference type="PANTHER" id="PTHR16047">
    <property type="entry name" value="RFWD3 PROTEIN"/>
    <property type="match status" value="1"/>
</dbReference>
<dbReference type="GO" id="GO:0008270">
    <property type="term" value="F:zinc ion binding"/>
    <property type="evidence" value="ECO:0007669"/>
    <property type="project" value="UniProtKB-KW"/>
</dbReference>
<keyword evidence="6" id="KW-0963">Cytoplasm</keyword>
<keyword evidence="14" id="KW-0862">Zinc</keyword>
<organism evidence="18 19">
    <name type="scientific">Camellia sinensis var. sinensis</name>
    <name type="common">China tea</name>
    <dbReference type="NCBI Taxonomy" id="542762"/>
    <lineage>
        <taxon>Eukaryota</taxon>
        <taxon>Viridiplantae</taxon>
        <taxon>Streptophyta</taxon>
        <taxon>Embryophyta</taxon>
        <taxon>Tracheophyta</taxon>
        <taxon>Spermatophyta</taxon>
        <taxon>Magnoliopsida</taxon>
        <taxon>eudicotyledons</taxon>
        <taxon>Gunneridae</taxon>
        <taxon>Pentapetalae</taxon>
        <taxon>asterids</taxon>
        <taxon>Ericales</taxon>
        <taxon>Theaceae</taxon>
        <taxon>Camellia</taxon>
    </lineage>
</organism>
<evidence type="ECO:0000256" key="13">
    <source>
        <dbReference type="ARBA" id="ARBA00023242"/>
    </source>
</evidence>
<comment type="pathway">
    <text evidence="4">Protein modification; protein ubiquitination.</text>
</comment>
<dbReference type="GO" id="GO:0016567">
    <property type="term" value="P:protein ubiquitination"/>
    <property type="evidence" value="ECO:0007669"/>
    <property type="project" value="InterPro"/>
</dbReference>
<evidence type="ECO:0000256" key="16">
    <source>
        <dbReference type="SAM" id="MobiDB-lite"/>
    </source>
</evidence>
<evidence type="ECO:0000256" key="9">
    <source>
        <dbReference type="ARBA" id="ARBA00022737"/>
    </source>
</evidence>
<dbReference type="SMART" id="SM00184">
    <property type="entry name" value="RING"/>
    <property type="match status" value="1"/>
</dbReference>
<dbReference type="EMBL" id="SDRB02009213">
    <property type="protein sequence ID" value="THG08646.1"/>
    <property type="molecule type" value="Genomic_DNA"/>
</dbReference>
<dbReference type="GO" id="GO:0036297">
    <property type="term" value="P:interstrand cross-link repair"/>
    <property type="evidence" value="ECO:0007669"/>
    <property type="project" value="InterPro"/>
</dbReference>
<dbReference type="Gene3D" id="2.130.10.10">
    <property type="entry name" value="YVTN repeat-like/Quinoprotein amine dehydrogenase"/>
    <property type="match status" value="1"/>
</dbReference>
<dbReference type="InterPro" id="IPR001680">
    <property type="entry name" value="WD40_rpt"/>
</dbReference>
<evidence type="ECO:0000256" key="11">
    <source>
        <dbReference type="ARBA" id="ARBA00022786"/>
    </source>
</evidence>
<reference evidence="18 19" key="1">
    <citation type="journal article" date="2018" name="Proc. Natl. Acad. Sci. U.S.A.">
        <title>Draft genome sequence of Camellia sinensis var. sinensis provides insights into the evolution of the tea genome and tea quality.</title>
        <authorList>
            <person name="Wei C."/>
            <person name="Yang H."/>
            <person name="Wang S."/>
            <person name="Zhao J."/>
            <person name="Liu C."/>
            <person name="Gao L."/>
            <person name="Xia E."/>
            <person name="Lu Y."/>
            <person name="Tai Y."/>
            <person name="She G."/>
            <person name="Sun J."/>
            <person name="Cao H."/>
            <person name="Tong W."/>
            <person name="Gao Q."/>
            <person name="Li Y."/>
            <person name="Deng W."/>
            <person name="Jiang X."/>
            <person name="Wang W."/>
            <person name="Chen Q."/>
            <person name="Zhang S."/>
            <person name="Li H."/>
            <person name="Wu J."/>
            <person name="Wang P."/>
            <person name="Li P."/>
            <person name="Shi C."/>
            <person name="Zheng F."/>
            <person name="Jian J."/>
            <person name="Huang B."/>
            <person name="Shan D."/>
            <person name="Shi M."/>
            <person name="Fang C."/>
            <person name="Yue Y."/>
            <person name="Li F."/>
            <person name="Li D."/>
            <person name="Wei S."/>
            <person name="Han B."/>
            <person name="Jiang C."/>
            <person name="Yin Y."/>
            <person name="Xia T."/>
            <person name="Zhang Z."/>
            <person name="Bennetzen J.L."/>
            <person name="Zhao S."/>
            <person name="Wan X."/>
        </authorList>
    </citation>
    <scope>NUCLEOTIDE SEQUENCE [LARGE SCALE GENOMIC DNA]</scope>
    <source>
        <strain evidence="19">cv. Shuchazao</strain>
        <tissue evidence="18">Leaf</tissue>
    </source>
</reference>
<dbReference type="InterPro" id="IPR015943">
    <property type="entry name" value="WD40/YVTN_repeat-like_dom_sf"/>
</dbReference>
<feature type="region of interest" description="Disordered" evidence="16">
    <location>
        <begin position="1"/>
        <end position="22"/>
    </location>
</feature>
<comment type="subcellular location">
    <subcellularLocation>
        <location evidence="3">Cytoplasm</location>
    </subcellularLocation>
    <subcellularLocation>
        <location evidence="2">Nucleus</location>
        <location evidence="2">PML body</location>
    </subcellularLocation>
</comment>
<keyword evidence="10" id="KW-0227">DNA damage</keyword>
<dbReference type="SUPFAM" id="SSF50978">
    <property type="entry name" value="WD40 repeat-like"/>
    <property type="match status" value="1"/>
</dbReference>
<dbReference type="Pfam" id="PF23419">
    <property type="entry name" value="WD40_RFWD3"/>
    <property type="match status" value="1"/>
</dbReference>
<evidence type="ECO:0000313" key="18">
    <source>
        <dbReference type="EMBL" id="THG08646.1"/>
    </source>
</evidence>